<dbReference type="Proteomes" id="UP001381693">
    <property type="component" value="Unassembled WGS sequence"/>
</dbReference>
<proteinExistence type="predicted"/>
<dbReference type="EMBL" id="JAXCGZ010023819">
    <property type="protein sequence ID" value="KAK7005564.1"/>
    <property type="molecule type" value="Genomic_DNA"/>
</dbReference>
<reference evidence="1 2" key="1">
    <citation type="submission" date="2023-11" db="EMBL/GenBank/DDBJ databases">
        <title>Halocaridina rubra genome assembly.</title>
        <authorList>
            <person name="Smith C."/>
        </authorList>
    </citation>
    <scope>NUCLEOTIDE SEQUENCE [LARGE SCALE GENOMIC DNA]</scope>
    <source>
        <strain evidence="1">EP-1</strain>
        <tissue evidence="1">Whole</tissue>
    </source>
</reference>
<comment type="caution">
    <text evidence="1">The sequence shown here is derived from an EMBL/GenBank/DDBJ whole genome shotgun (WGS) entry which is preliminary data.</text>
</comment>
<keyword evidence="2" id="KW-1185">Reference proteome</keyword>
<organism evidence="1 2">
    <name type="scientific">Halocaridina rubra</name>
    <name type="common">Hawaiian red shrimp</name>
    <dbReference type="NCBI Taxonomy" id="373956"/>
    <lineage>
        <taxon>Eukaryota</taxon>
        <taxon>Metazoa</taxon>
        <taxon>Ecdysozoa</taxon>
        <taxon>Arthropoda</taxon>
        <taxon>Crustacea</taxon>
        <taxon>Multicrustacea</taxon>
        <taxon>Malacostraca</taxon>
        <taxon>Eumalacostraca</taxon>
        <taxon>Eucarida</taxon>
        <taxon>Decapoda</taxon>
        <taxon>Pleocyemata</taxon>
        <taxon>Caridea</taxon>
        <taxon>Atyoidea</taxon>
        <taxon>Atyidae</taxon>
        <taxon>Halocaridina</taxon>
    </lineage>
</organism>
<name>A0AAN8WAW4_HALRR</name>
<accession>A0AAN8WAW4</accession>
<dbReference type="AlphaFoldDB" id="A0AAN8WAW4"/>
<feature type="non-terminal residue" evidence="1">
    <location>
        <position position="143"/>
    </location>
</feature>
<protein>
    <submittedName>
        <fullName evidence="1">Uncharacterized protein</fullName>
    </submittedName>
</protein>
<sequence length="143" mass="16853">MADSADAEGWEETCYKEDKAIKQIITTFQESTFKSNSPVQQWEKRQKELNAIVLEEMREDFNNRPDKFLLNVLVASIQFYQNFNREKIDISNHIRDREQALGKKLTSSKRKILYMGGFEEISGTHVLFQSKDEKYMELPTHLQ</sequence>
<evidence type="ECO:0000313" key="1">
    <source>
        <dbReference type="EMBL" id="KAK7005564.1"/>
    </source>
</evidence>
<evidence type="ECO:0000313" key="2">
    <source>
        <dbReference type="Proteomes" id="UP001381693"/>
    </source>
</evidence>
<gene>
    <name evidence="1" type="ORF">SK128_026855</name>
</gene>